<dbReference type="AlphaFoldDB" id="A0AAN7ZFD2"/>
<evidence type="ECO:0000313" key="1">
    <source>
        <dbReference type="EMBL" id="KAK5637508.1"/>
    </source>
</evidence>
<gene>
    <name evidence="1" type="ORF">RRF57_013223</name>
</gene>
<name>A0AAN7ZFD2_9PEZI</name>
<organism evidence="1 2">
    <name type="scientific">Xylaria bambusicola</name>
    <dbReference type="NCBI Taxonomy" id="326684"/>
    <lineage>
        <taxon>Eukaryota</taxon>
        <taxon>Fungi</taxon>
        <taxon>Dikarya</taxon>
        <taxon>Ascomycota</taxon>
        <taxon>Pezizomycotina</taxon>
        <taxon>Sordariomycetes</taxon>
        <taxon>Xylariomycetidae</taxon>
        <taxon>Xylariales</taxon>
        <taxon>Xylariaceae</taxon>
        <taxon>Xylaria</taxon>
    </lineage>
</organism>
<comment type="caution">
    <text evidence="1">The sequence shown here is derived from an EMBL/GenBank/DDBJ whole genome shotgun (WGS) entry which is preliminary data.</text>
</comment>
<protein>
    <submittedName>
        <fullName evidence="1">Uncharacterized protein</fullName>
    </submittedName>
</protein>
<sequence>MFDFLIGVIVGANTRIFLVDAVIEAVVEALIIEALVIRALVIGVFGMLNTVETVSRMNKVGIDIALGA</sequence>
<keyword evidence="2" id="KW-1185">Reference proteome</keyword>
<reference evidence="1 2" key="1">
    <citation type="submission" date="2023-10" db="EMBL/GenBank/DDBJ databases">
        <title>Draft genome sequence of Xylaria bambusicola isolate GMP-LS, the root and basal stem rot pathogen of sugarcane in Indonesia.</title>
        <authorList>
            <person name="Selvaraj P."/>
            <person name="Muralishankar V."/>
            <person name="Muruganantham S."/>
            <person name="Sp S."/>
            <person name="Haryani S."/>
            <person name="Lau K.J.X."/>
            <person name="Naqvi N.I."/>
        </authorList>
    </citation>
    <scope>NUCLEOTIDE SEQUENCE [LARGE SCALE GENOMIC DNA]</scope>
    <source>
        <strain evidence="1">GMP-LS</strain>
    </source>
</reference>
<proteinExistence type="predicted"/>
<accession>A0AAN7ZFD2</accession>
<dbReference type="Proteomes" id="UP001305414">
    <property type="component" value="Unassembled WGS sequence"/>
</dbReference>
<evidence type="ECO:0000313" key="2">
    <source>
        <dbReference type="Proteomes" id="UP001305414"/>
    </source>
</evidence>
<dbReference type="EMBL" id="JAWHQM010000125">
    <property type="protein sequence ID" value="KAK5637508.1"/>
    <property type="molecule type" value="Genomic_DNA"/>
</dbReference>